<gene>
    <name evidence="9" type="ORF">TI39_contig355g00005</name>
</gene>
<evidence type="ECO:0000259" key="7">
    <source>
        <dbReference type="Pfam" id="PF04084"/>
    </source>
</evidence>
<dbReference type="AlphaFoldDB" id="A0A0F4GQJ2"/>
<evidence type="ECO:0000256" key="1">
    <source>
        <dbReference type="ARBA" id="ARBA00004123"/>
    </source>
</evidence>
<feature type="compositionally biased region" description="Acidic residues" evidence="6">
    <location>
        <begin position="137"/>
        <end position="155"/>
    </location>
</feature>
<dbReference type="PANTHER" id="PTHR14052">
    <property type="entry name" value="ORIGIN RECOGNITION COMPLEX SUBUNIT 2"/>
    <property type="match status" value="1"/>
</dbReference>
<proteinExistence type="inferred from homology"/>
<feature type="compositionally biased region" description="Acidic residues" evidence="6">
    <location>
        <begin position="118"/>
        <end position="127"/>
    </location>
</feature>
<comment type="subunit">
    <text evidence="5">Component of the origin recognition complex (ORC).</text>
</comment>
<feature type="region of interest" description="Disordered" evidence="6">
    <location>
        <begin position="1"/>
        <end position="190"/>
    </location>
</feature>
<feature type="region of interest" description="Disordered" evidence="6">
    <location>
        <begin position="479"/>
        <end position="533"/>
    </location>
</feature>
<organism evidence="9 10">
    <name type="scientific">Zymoseptoria brevis</name>
    <dbReference type="NCBI Taxonomy" id="1047168"/>
    <lineage>
        <taxon>Eukaryota</taxon>
        <taxon>Fungi</taxon>
        <taxon>Dikarya</taxon>
        <taxon>Ascomycota</taxon>
        <taxon>Pezizomycotina</taxon>
        <taxon>Dothideomycetes</taxon>
        <taxon>Dothideomycetidae</taxon>
        <taxon>Mycosphaerellales</taxon>
        <taxon>Mycosphaerellaceae</taxon>
        <taxon>Zymoseptoria</taxon>
    </lineage>
</organism>
<keyword evidence="4 5" id="KW-0539">Nucleus</keyword>
<evidence type="ECO:0000256" key="3">
    <source>
        <dbReference type="ARBA" id="ARBA00022705"/>
    </source>
</evidence>
<dbReference type="PANTHER" id="PTHR14052:SF0">
    <property type="entry name" value="ORIGIN RECOGNITION COMPLEX SUBUNIT 2"/>
    <property type="match status" value="1"/>
</dbReference>
<comment type="similarity">
    <text evidence="2 5">Belongs to the ORC2 family.</text>
</comment>
<feature type="compositionally biased region" description="Polar residues" evidence="6">
    <location>
        <begin position="56"/>
        <end position="70"/>
    </location>
</feature>
<evidence type="ECO:0000313" key="9">
    <source>
        <dbReference type="EMBL" id="KJX99483.1"/>
    </source>
</evidence>
<dbReference type="GO" id="GO:0006260">
    <property type="term" value="P:DNA replication"/>
    <property type="evidence" value="ECO:0007669"/>
    <property type="project" value="UniProtKB-UniRule"/>
</dbReference>
<dbReference type="OrthoDB" id="346673at2759"/>
<dbReference type="Pfam" id="PF24882">
    <property type="entry name" value="WHD_ORC2"/>
    <property type="match status" value="1"/>
</dbReference>
<feature type="domain" description="Origin recognition complex subunit 2 RecA-like" evidence="7">
    <location>
        <begin position="235"/>
        <end position="401"/>
    </location>
</feature>
<comment type="function">
    <text evidence="5">Component of the origin recognition complex (ORC) that binds origins of replication. DNA-binding is ATP-dependent. ORC is required to assemble the pre-replication complex necessary to initiate DNA replication.</text>
</comment>
<dbReference type="Pfam" id="PF04084">
    <property type="entry name" value="RecA-like_ORC2"/>
    <property type="match status" value="1"/>
</dbReference>
<feature type="compositionally biased region" description="Basic and acidic residues" evidence="6">
    <location>
        <begin position="82"/>
        <end position="103"/>
    </location>
</feature>
<keyword evidence="3 5" id="KW-0235">DNA replication</keyword>
<dbReference type="EMBL" id="LAFY01000347">
    <property type="protein sequence ID" value="KJX99483.1"/>
    <property type="molecule type" value="Genomic_DNA"/>
</dbReference>
<evidence type="ECO:0000256" key="2">
    <source>
        <dbReference type="ARBA" id="ARBA00007421"/>
    </source>
</evidence>
<dbReference type="InterPro" id="IPR007220">
    <property type="entry name" value="ORC2"/>
</dbReference>
<feature type="domain" description="Origin recognition complex subunit 2 winged-helix" evidence="8">
    <location>
        <begin position="533"/>
        <end position="590"/>
    </location>
</feature>
<name>A0A0F4GQJ2_9PEZI</name>
<dbReference type="GO" id="GO:0003688">
    <property type="term" value="F:DNA replication origin binding"/>
    <property type="evidence" value="ECO:0007669"/>
    <property type="project" value="UniProtKB-UniRule"/>
</dbReference>
<comment type="caution">
    <text evidence="9">The sequence shown here is derived from an EMBL/GenBank/DDBJ whole genome shotgun (WGS) entry which is preliminary data.</text>
</comment>
<dbReference type="GO" id="GO:0005664">
    <property type="term" value="C:nuclear origin of replication recognition complex"/>
    <property type="evidence" value="ECO:0007669"/>
    <property type="project" value="UniProtKB-UniRule"/>
</dbReference>
<sequence>MPKRRKTDDVTEEDDPTPRKTRKSVKDDEDRNAIPSPVQPAGTPSKRKSILKETPSKVNGFTSVDGTPTSLRKVLFATPTQAKEKVNGKKDEETPTAVRNDRSAHRKSRQTLQKQLVEVEDSEEDARDEAIAAAILGEEDDEDEDGEDEEEDDIAVDLTATPSKSDKPRGRPKGRRRVRTPSPPPDLPPHELFFFQNRAGGNKTSTNTLAPGLLLNHDDYFAQISTYTDPHQDDISRLESLHASAFSQWAFELSQQFNICLYGYGSKRNLATSFATHLYQQSSPSPTIVVVNGYTPNITPRDIVQTLASAVLPKSISLPAQPAAILDILLPNLTPGKHNIHLLIHSLDSPPLRRSPLLPPLLARLSSHICISLLCTVDTPSFPFHPVFSHPQSPPFLYHDATTFAPLTLELGDVVEDVNALLGRSTRRLGGKDGVAYVLKSLPENARRLFSILVAEQLALMDETGGDFALSTGAGAAGSGDDDAGSLLGASDDDVAANEAPTPTKRVRGKGRPEKKPKAKPKAPKTKVQPSAGGQGVEYRTLYHKAVEEFVCSSEVGFRTLLKEFHDHRMIESRTDSTGTEKLIVPFGRGELEGVLTEIV</sequence>
<reference evidence="9 10" key="1">
    <citation type="submission" date="2015-03" db="EMBL/GenBank/DDBJ databases">
        <title>RNA-seq based gene annotation and comparative genomics of four Zymoseptoria species reveal species-specific pathogenicity related genes and transposable element activity.</title>
        <authorList>
            <person name="Grandaubert J."/>
            <person name="Bhattacharyya A."/>
            <person name="Stukenbrock E.H."/>
        </authorList>
    </citation>
    <scope>NUCLEOTIDE SEQUENCE [LARGE SCALE GENOMIC DNA]</scope>
    <source>
        <strain evidence="9 10">Zb18110</strain>
    </source>
</reference>
<evidence type="ECO:0000259" key="8">
    <source>
        <dbReference type="Pfam" id="PF24882"/>
    </source>
</evidence>
<evidence type="ECO:0000313" key="10">
    <source>
        <dbReference type="Proteomes" id="UP000033647"/>
    </source>
</evidence>
<dbReference type="InterPro" id="IPR056773">
    <property type="entry name" value="WHD_ORC2"/>
</dbReference>
<dbReference type="InterPro" id="IPR056772">
    <property type="entry name" value="RecA-like_ORC2"/>
</dbReference>
<protein>
    <recommendedName>
        <fullName evidence="5">Origin recognition complex subunit 2</fullName>
    </recommendedName>
</protein>
<comment type="subcellular location">
    <subcellularLocation>
        <location evidence="1 5">Nucleus</location>
    </subcellularLocation>
</comment>
<dbReference type="Proteomes" id="UP000033647">
    <property type="component" value="Unassembled WGS sequence"/>
</dbReference>
<evidence type="ECO:0000256" key="4">
    <source>
        <dbReference type="ARBA" id="ARBA00023242"/>
    </source>
</evidence>
<feature type="compositionally biased region" description="Basic residues" evidence="6">
    <location>
        <begin position="170"/>
        <end position="179"/>
    </location>
</feature>
<keyword evidence="10" id="KW-1185">Reference proteome</keyword>
<dbReference type="STRING" id="1047168.A0A0F4GQJ2"/>
<evidence type="ECO:0000256" key="6">
    <source>
        <dbReference type="SAM" id="MobiDB-lite"/>
    </source>
</evidence>
<evidence type="ECO:0000256" key="5">
    <source>
        <dbReference type="RuleBase" id="RU368084"/>
    </source>
</evidence>
<accession>A0A0F4GQJ2</accession>